<dbReference type="Ensembl" id="ENSPMRT00000031527.1">
    <property type="protein sequence ID" value="ENSPMRP00000029725.1"/>
    <property type="gene ID" value="ENSPMRG00000019224.1"/>
</dbReference>
<evidence type="ECO:0000313" key="2">
    <source>
        <dbReference type="Proteomes" id="UP000472272"/>
    </source>
</evidence>
<reference evidence="1 2" key="1">
    <citation type="journal article" date="2019" name="Proc. Natl. Acad. Sci. U.S.A.">
        <title>Regulatory changes in pterin and carotenoid genes underlie balanced color polymorphisms in the wall lizard.</title>
        <authorList>
            <person name="Andrade P."/>
            <person name="Pinho C."/>
            <person name="Perez I de Lanuza G."/>
            <person name="Afonso S."/>
            <person name="Brejcha J."/>
            <person name="Rubin C.J."/>
            <person name="Wallerman O."/>
            <person name="Pereira P."/>
            <person name="Sabatino S.J."/>
            <person name="Bellati A."/>
            <person name="Pellitteri-Rosa D."/>
            <person name="Bosakova Z."/>
            <person name="Bunikis I."/>
            <person name="Carretero M.A."/>
            <person name="Feiner N."/>
            <person name="Marsik P."/>
            <person name="Pauperio F."/>
            <person name="Salvi D."/>
            <person name="Soler L."/>
            <person name="While G.M."/>
            <person name="Uller T."/>
            <person name="Font E."/>
            <person name="Andersson L."/>
            <person name="Carneiro M."/>
        </authorList>
    </citation>
    <scope>NUCLEOTIDE SEQUENCE</scope>
</reference>
<reference evidence="1" key="2">
    <citation type="submission" date="2025-08" db="UniProtKB">
        <authorList>
            <consortium name="Ensembl"/>
        </authorList>
    </citation>
    <scope>IDENTIFICATION</scope>
</reference>
<proteinExistence type="predicted"/>
<dbReference type="AlphaFoldDB" id="A0A670K0P1"/>
<evidence type="ECO:0000313" key="1">
    <source>
        <dbReference type="Ensembl" id="ENSPMRP00000029725.1"/>
    </source>
</evidence>
<reference evidence="1" key="3">
    <citation type="submission" date="2025-09" db="UniProtKB">
        <authorList>
            <consortium name="Ensembl"/>
        </authorList>
    </citation>
    <scope>IDENTIFICATION</scope>
</reference>
<name>A0A670K0P1_PODMU</name>
<protein>
    <submittedName>
        <fullName evidence="1">Uncharacterized protein</fullName>
    </submittedName>
</protein>
<organism evidence="1 2">
    <name type="scientific">Podarcis muralis</name>
    <name type="common">Wall lizard</name>
    <name type="synonym">Lacerta muralis</name>
    <dbReference type="NCBI Taxonomy" id="64176"/>
    <lineage>
        <taxon>Eukaryota</taxon>
        <taxon>Metazoa</taxon>
        <taxon>Chordata</taxon>
        <taxon>Craniata</taxon>
        <taxon>Vertebrata</taxon>
        <taxon>Euteleostomi</taxon>
        <taxon>Lepidosauria</taxon>
        <taxon>Squamata</taxon>
        <taxon>Bifurcata</taxon>
        <taxon>Unidentata</taxon>
        <taxon>Episquamata</taxon>
        <taxon>Laterata</taxon>
        <taxon>Lacertibaenia</taxon>
        <taxon>Lacertidae</taxon>
        <taxon>Podarcis</taxon>
    </lineage>
</organism>
<dbReference type="Proteomes" id="UP000472272">
    <property type="component" value="Chromosome 17"/>
</dbReference>
<accession>A0A670K0P1</accession>
<sequence>MRLRSGVFASACLLVQALGVGLFLRGFFPVPVRSLPRSGALAGPPAEPPPTGKRFASYLAAWGAGKVWGASLPGLVGGCTLENNGGRPLSHRPSREFVPPHPFSWERGVGGVAAPPLNQDNNRK</sequence>
<keyword evidence="2" id="KW-1185">Reference proteome</keyword>